<protein>
    <submittedName>
        <fullName evidence="2">Uncharacterized protein</fullName>
    </submittedName>
</protein>
<proteinExistence type="predicted"/>
<dbReference type="EMBL" id="PP511664">
    <property type="protein sequence ID" value="XCD06378.1"/>
    <property type="molecule type" value="Genomic_DNA"/>
</dbReference>
<evidence type="ECO:0000313" key="2">
    <source>
        <dbReference type="EMBL" id="XCD06378.1"/>
    </source>
</evidence>
<feature type="coiled-coil region" evidence="1">
    <location>
        <begin position="2"/>
        <end position="36"/>
    </location>
</feature>
<keyword evidence="1" id="KW-0175">Coiled coil</keyword>
<accession>A0AAU8B244</accession>
<reference evidence="2" key="1">
    <citation type="submission" date="2024-03" db="EMBL/GenBank/DDBJ databases">
        <title>Diverse circular DNA viruses in blood, oral, and fecal samples of captive lemurs.</title>
        <authorList>
            <person name="Paietta E.N."/>
            <person name="Kraberger S."/>
            <person name="Lund M.C."/>
            <person name="Custer J.M."/>
            <person name="Vargas K.M."/>
            <person name="Ehmke E.E."/>
            <person name="Yoder A.D."/>
            <person name="Varsani A."/>
        </authorList>
    </citation>
    <scope>NUCLEOTIDE SEQUENCE</scope>
    <source>
        <strain evidence="2">Duke_25FS_81</strain>
    </source>
</reference>
<organism evidence="2">
    <name type="scientific">Dulem virus 68</name>
    <dbReference type="NCBI Taxonomy" id="3145779"/>
    <lineage>
        <taxon>Viruses</taxon>
        <taxon>Monodnaviria</taxon>
        <taxon>Loebvirae</taxon>
        <taxon>Hofneiviricota</taxon>
        <taxon>Faserviricetes</taxon>
        <taxon>Tubulavirales</taxon>
        <taxon>Inoviridae</taxon>
        <taxon>Inovirus</taxon>
    </lineage>
</organism>
<evidence type="ECO:0000256" key="1">
    <source>
        <dbReference type="SAM" id="Coils"/>
    </source>
</evidence>
<sequence>MYNKDKYVIRQQQQRIRNLEAEIERLKKSNKTVIVEKSAKFSWLSEHYVTVWRKGNYIKIKVNVMSNMKDIHYVDNYGWELVYYYVQISFYPLEFRYFYIIDLDREQL</sequence>
<name>A0AAU8B244_9VIRU</name>